<dbReference type="EMBL" id="KN823026">
    <property type="protein sequence ID" value="KIO26313.1"/>
    <property type="molecule type" value="Genomic_DNA"/>
</dbReference>
<protein>
    <submittedName>
        <fullName evidence="2">Uncharacterized protein</fullName>
    </submittedName>
</protein>
<reference evidence="2 3" key="1">
    <citation type="submission" date="2014-04" db="EMBL/GenBank/DDBJ databases">
        <authorList>
            <consortium name="DOE Joint Genome Institute"/>
            <person name="Kuo A."/>
            <person name="Girlanda M."/>
            <person name="Perotto S."/>
            <person name="Kohler A."/>
            <person name="Nagy L.G."/>
            <person name="Floudas D."/>
            <person name="Copeland A."/>
            <person name="Barry K.W."/>
            <person name="Cichocki N."/>
            <person name="Veneault-Fourrey C."/>
            <person name="LaButti K."/>
            <person name="Lindquist E.A."/>
            <person name="Lipzen A."/>
            <person name="Lundell T."/>
            <person name="Morin E."/>
            <person name="Murat C."/>
            <person name="Sun H."/>
            <person name="Tunlid A."/>
            <person name="Henrissat B."/>
            <person name="Grigoriev I.V."/>
            <person name="Hibbett D.S."/>
            <person name="Martin F."/>
            <person name="Nordberg H.P."/>
            <person name="Cantor M.N."/>
            <person name="Hua S.X."/>
        </authorList>
    </citation>
    <scope>NUCLEOTIDE SEQUENCE [LARGE SCALE GENOMIC DNA]</scope>
    <source>
        <strain evidence="2 3">MUT 4182</strain>
    </source>
</reference>
<organism evidence="2 3">
    <name type="scientific">Tulasnella calospora MUT 4182</name>
    <dbReference type="NCBI Taxonomy" id="1051891"/>
    <lineage>
        <taxon>Eukaryota</taxon>
        <taxon>Fungi</taxon>
        <taxon>Dikarya</taxon>
        <taxon>Basidiomycota</taxon>
        <taxon>Agaricomycotina</taxon>
        <taxon>Agaricomycetes</taxon>
        <taxon>Cantharellales</taxon>
        <taxon>Tulasnellaceae</taxon>
        <taxon>Tulasnella</taxon>
    </lineage>
</organism>
<evidence type="ECO:0000313" key="2">
    <source>
        <dbReference type="EMBL" id="KIO26313.1"/>
    </source>
</evidence>
<feature type="region of interest" description="Disordered" evidence="1">
    <location>
        <begin position="299"/>
        <end position="328"/>
    </location>
</feature>
<evidence type="ECO:0000256" key="1">
    <source>
        <dbReference type="SAM" id="MobiDB-lite"/>
    </source>
</evidence>
<feature type="region of interest" description="Disordered" evidence="1">
    <location>
        <begin position="220"/>
        <end position="266"/>
    </location>
</feature>
<accession>A0A0C3KY43</accession>
<gene>
    <name evidence="2" type="ORF">M407DRAFT_235369</name>
</gene>
<dbReference type="Proteomes" id="UP000054248">
    <property type="component" value="Unassembled WGS sequence"/>
</dbReference>
<sequence>MATRIKSYISTSVDITQASTPDVSRADALQTLNQIFSPKVVIWWQPKADPKVHYLAVFETAEAAKEALNAQHHGWAVAPLNDAGKRALGLSLEKTIKLYPNTFRRARAGKGVTSGQPRKTALPQMHQTTPAAESNLLVPTPAPLPVSQPPPTPTIFPAPLHDTPQVAVAAATPSTIDAVVDQANSVEKAIRALVSQKELVFQQRNQLLLRKRELEQALNSSQEENTGLREKITRQEEEKERLQSIIDSQPPRPVTRDAAVDASSQDNEAIPPAVAAELKELCLALVQKDMILAEKERNTQEMSRTLEEEVGKRKATEEERDRLIAERDRERARIPAVLDLYAELERMAVESLNKRENKGKAKEVS</sequence>
<reference evidence="3" key="2">
    <citation type="submission" date="2015-01" db="EMBL/GenBank/DDBJ databases">
        <title>Evolutionary Origins and Diversification of the Mycorrhizal Mutualists.</title>
        <authorList>
            <consortium name="DOE Joint Genome Institute"/>
            <consortium name="Mycorrhizal Genomics Consortium"/>
            <person name="Kohler A."/>
            <person name="Kuo A."/>
            <person name="Nagy L.G."/>
            <person name="Floudas D."/>
            <person name="Copeland A."/>
            <person name="Barry K.W."/>
            <person name="Cichocki N."/>
            <person name="Veneault-Fourrey C."/>
            <person name="LaButti K."/>
            <person name="Lindquist E.A."/>
            <person name="Lipzen A."/>
            <person name="Lundell T."/>
            <person name="Morin E."/>
            <person name="Murat C."/>
            <person name="Riley R."/>
            <person name="Ohm R."/>
            <person name="Sun H."/>
            <person name="Tunlid A."/>
            <person name="Henrissat B."/>
            <person name="Grigoriev I.V."/>
            <person name="Hibbett D.S."/>
            <person name="Martin F."/>
        </authorList>
    </citation>
    <scope>NUCLEOTIDE SEQUENCE [LARGE SCALE GENOMIC DNA]</scope>
    <source>
        <strain evidence="3">MUT 4182</strain>
    </source>
</reference>
<dbReference type="AlphaFoldDB" id="A0A0C3KY43"/>
<evidence type="ECO:0000313" key="3">
    <source>
        <dbReference type="Proteomes" id="UP000054248"/>
    </source>
</evidence>
<name>A0A0C3KY43_9AGAM</name>
<feature type="compositionally biased region" description="Basic and acidic residues" evidence="1">
    <location>
        <begin position="226"/>
        <end position="242"/>
    </location>
</feature>
<keyword evidence="3" id="KW-1185">Reference proteome</keyword>
<dbReference type="HOGENOM" id="CLU_759093_0_0_1"/>
<proteinExistence type="predicted"/>
<dbReference type="OrthoDB" id="3195835at2759"/>